<evidence type="ECO:0000313" key="2">
    <source>
        <dbReference type="EMBL" id="CAA9398597.1"/>
    </source>
</evidence>
<dbReference type="AlphaFoldDB" id="A0A6J4NUJ8"/>
<feature type="region of interest" description="Disordered" evidence="1">
    <location>
        <begin position="1"/>
        <end position="37"/>
    </location>
</feature>
<reference evidence="2" key="1">
    <citation type="submission" date="2020-02" db="EMBL/GenBank/DDBJ databases">
        <authorList>
            <person name="Meier V. D."/>
        </authorList>
    </citation>
    <scope>NUCLEOTIDE SEQUENCE</scope>
    <source>
        <strain evidence="2">AVDCRST_MAG93</strain>
    </source>
</reference>
<gene>
    <name evidence="2" type="ORF">AVDCRST_MAG93-10108</name>
</gene>
<proteinExistence type="predicted"/>
<feature type="non-terminal residue" evidence="2">
    <location>
        <position position="1"/>
    </location>
</feature>
<name>A0A6J4NUJ8_9CHLR</name>
<protein>
    <submittedName>
        <fullName evidence="2">Uncharacterized protein</fullName>
    </submittedName>
</protein>
<dbReference type="EMBL" id="CADCTR010003393">
    <property type="protein sequence ID" value="CAA9398597.1"/>
    <property type="molecule type" value="Genomic_DNA"/>
</dbReference>
<feature type="compositionally biased region" description="Basic and acidic residues" evidence="1">
    <location>
        <begin position="11"/>
        <end position="31"/>
    </location>
</feature>
<feature type="compositionally biased region" description="Polar residues" evidence="1">
    <location>
        <begin position="1"/>
        <end position="10"/>
    </location>
</feature>
<organism evidence="2">
    <name type="scientific">uncultured Chloroflexia bacterium</name>
    <dbReference type="NCBI Taxonomy" id="1672391"/>
    <lineage>
        <taxon>Bacteria</taxon>
        <taxon>Bacillati</taxon>
        <taxon>Chloroflexota</taxon>
        <taxon>Chloroflexia</taxon>
        <taxon>environmental samples</taxon>
    </lineage>
</organism>
<sequence length="173" mass="19742">ESGGTKSTDNATDRGDQAERRGNASKAKDASSTKSANVAPGLEKLVESWRSGGKSPLFIPGYLPFSVTKAESSGTSYKIWSKDTHVEMMTLERVMYRSDMPREAAEVRRIAMEDDRFYYYVIEQDAPQHGLYSVVFWEESKDGVEFQYRLQTDFSTITPEEFMKMFRSMVRLD</sequence>
<accession>A0A6J4NUJ8</accession>
<evidence type="ECO:0000256" key="1">
    <source>
        <dbReference type="SAM" id="MobiDB-lite"/>
    </source>
</evidence>